<sequence length="706" mass="77090">TSPSNNRTRRPPAKAERVQIRWNFLIEGKSGGRLHNDVPLLSHATRHATSFVSLRLTHGRARKHARAKHNKDNPEFPKIPRPFSPSQMQTAINMSSYFDVLSWTRARKNREALEKTNPQNPVLNDDDEQFLERITSQEAAVPPLPTIEPTVIDDEGNETEATATQKEASEMILPSSPVESKEKRTWASYIPKVPNVAVPSVPAMPSLASLRGSKAGTKAGEKEAVKFEDSDAKVEGTTELQVSNEEPTPAATQDDKSDLTDKVDETVEAAKETAEETAEAVKETAEETAESAKKTAEQTTDAVQETAEGTADAANRTVQETTEEAKDELAKDNTKDSTTPSTPAINKEVEAPAKGDSDSKSEPEDVATKETIGETDVDKTEEPAQRTWASYIPAMPAIPSIGRNSKGKEAEELAKEQTPEAKEQNEREVSVLLDRLNLSAINNRVFSFSDQSQKIYGEFTLILKDIVNGAPTAWEDLEGFIKENEKHLEGMFKNMPPFVQTLVKSLPAKFASSMGPEIMAMAGDKPGNDLKQRMDAASKASSSASAGVQNLNLDVKKKQKRKVPGLKDLASQKGTVTSMLTNIVNFLKVRFPAFVTGTNVVMSLAVFILLFVFWYCHKRGKEVRMLRDAESTKASTNISEVSDSDSSEDEKEADTTTPESDTEEEKIAAAKAYAAGVQKSSVGGPENAAALRAKKILEQDKSAEKA</sequence>
<evidence type="ECO:0000313" key="3">
    <source>
        <dbReference type="EMBL" id="THY11902.1"/>
    </source>
</evidence>
<evidence type="ECO:0000256" key="2">
    <source>
        <dbReference type="SAM" id="Phobius"/>
    </source>
</evidence>
<feature type="non-terminal residue" evidence="3">
    <location>
        <position position="1"/>
    </location>
</feature>
<dbReference type="EMBL" id="QZBD01000528">
    <property type="protein sequence ID" value="THY11902.1"/>
    <property type="molecule type" value="Genomic_DNA"/>
</dbReference>
<feature type="compositionally biased region" description="Acidic residues" evidence="1">
    <location>
        <begin position="642"/>
        <end position="652"/>
    </location>
</feature>
<evidence type="ECO:0000313" key="4">
    <source>
        <dbReference type="Proteomes" id="UP000306584"/>
    </source>
</evidence>
<protein>
    <submittedName>
        <fullName evidence="3">Uncharacterized protein</fullName>
    </submittedName>
</protein>
<comment type="caution">
    <text evidence="3">The sequence shown here is derived from an EMBL/GenBank/DDBJ whole genome shotgun (WGS) entry which is preliminary data.</text>
</comment>
<feature type="region of interest" description="Disordered" evidence="1">
    <location>
        <begin position="146"/>
        <end position="179"/>
    </location>
</feature>
<keyword evidence="2" id="KW-0472">Membrane</keyword>
<dbReference type="Proteomes" id="UP000306584">
    <property type="component" value="Unassembled WGS sequence"/>
</dbReference>
<feature type="compositionally biased region" description="Basic and acidic residues" evidence="1">
    <location>
        <begin position="219"/>
        <end position="236"/>
    </location>
</feature>
<evidence type="ECO:0000256" key="1">
    <source>
        <dbReference type="SAM" id="MobiDB-lite"/>
    </source>
</evidence>
<feature type="compositionally biased region" description="Basic and acidic residues" evidence="1">
    <location>
        <begin position="253"/>
        <end position="296"/>
    </location>
</feature>
<feature type="compositionally biased region" description="Basic and acidic residues" evidence="1">
    <location>
        <begin position="347"/>
        <end position="384"/>
    </location>
</feature>
<feature type="region of interest" description="Disordered" evidence="1">
    <location>
        <begin position="212"/>
        <end position="384"/>
    </location>
</feature>
<feature type="transmembrane region" description="Helical" evidence="2">
    <location>
        <begin position="591"/>
        <end position="616"/>
    </location>
</feature>
<gene>
    <name evidence="3" type="ORF">D6D01_08770</name>
</gene>
<accession>A0A4S9K8Z0</accession>
<name>A0A4S9K8Z0_AURPU</name>
<feature type="region of interest" description="Disordered" evidence="1">
    <location>
        <begin position="402"/>
        <end position="426"/>
    </location>
</feature>
<keyword evidence="2" id="KW-0812">Transmembrane</keyword>
<keyword evidence="2" id="KW-1133">Transmembrane helix</keyword>
<reference evidence="3 4" key="1">
    <citation type="submission" date="2018-10" db="EMBL/GenBank/DDBJ databases">
        <title>Fifty Aureobasidium pullulans genomes reveal a recombining polyextremotolerant generalist.</title>
        <authorList>
            <person name="Gostincar C."/>
            <person name="Turk M."/>
            <person name="Zajc J."/>
            <person name="Gunde-Cimerman N."/>
        </authorList>
    </citation>
    <scope>NUCLEOTIDE SEQUENCE [LARGE SCALE GENOMIC DNA]</scope>
    <source>
        <strain evidence="3 4">EXF-6604</strain>
    </source>
</reference>
<proteinExistence type="predicted"/>
<feature type="compositionally biased region" description="Basic and acidic residues" evidence="1">
    <location>
        <begin position="323"/>
        <end position="335"/>
    </location>
</feature>
<feature type="region of interest" description="Disordered" evidence="1">
    <location>
        <begin position="64"/>
        <end position="85"/>
    </location>
</feature>
<feature type="region of interest" description="Disordered" evidence="1">
    <location>
        <begin position="627"/>
        <end position="667"/>
    </location>
</feature>
<feature type="compositionally biased region" description="Basic and acidic residues" evidence="1">
    <location>
        <begin position="406"/>
        <end position="426"/>
    </location>
</feature>
<dbReference type="AlphaFoldDB" id="A0A4S9K8Z0"/>
<organism evidence="3 4">
    <name type="scientific">Aureobasidium pullulans</name>
    <name type="common">Black yeast</name>
    <name type="synonym">Pullularia pullulans</name>
    <dbReference type="NCBI Taxonomy" id="5580"/>
    <lineage>
        <taxon>Eukaryota</taxon>
        <taxon>Fungi</taxon>
        <taxon>Dikarya</taxon>
        <taxon>Ascomycota</taxon>
        <taxon>Pezizomycotina</taxon>
        <taxon>Dothideomycetes</taxon>
        <taxon>Dothideomycetidae</taxon>
        <taxon>Dothideales</taxon>
        <taxon>Saccotheciaceae</taxon>
        <taxon>Aureobasidium</taxon>
    </lineage>
</organism>
<dbReference type="Gene3D" id="1.20.120.20">
    <property type="entry name" value="Apolipoprotein"/>
    <property type="match status" value="1"/>
</dbReference>